<feature type="transmembrane region" description="Helical" evidence="1">
    <location>
        <begin position="274"/>
        <end position="296"/>
    </location>
</feature>
<dbReference type="SUPFAM" id="SSF54862">
    <property type="entry name" value="4Fe-4S ferredoxins"/>
    <property type="match status" value="1"/>
</dbReference>
<reference evidence="3" key="1">
    <citation type="submission" date="2011-06" db="EMBL/GenBank/DDBJ databases">
        <authorList>
            <consortium name="US DOE Joint Genome Institute (JGI-PGF)"/>
            <person name="Lucas S."/>
            <person name="Han J."/>
            <person name="Lapidus A."/>
            <person name="Cheng J.-F."/>
            <person name="Goodwin L."/>
            <person name="Pitluck S."/>
            <person name="Peters L."/>
            <person name="Land M.L."/>
            <person name="Hauser L."/>
            <person name="Vogl K."/>
            <person name="Liu Z."/>
            <person name="Overmann J."/>
            <person name="Frigaard N.-U."/>
            <person name="Bryant D.A."/>
            <person name="Woyke T.J."/>
        </authorList>
    </citation>
    <scope>NUCLEOTIDE SEQUENCE [LARGE SCALE GENOMIC DNA]</scope>
    <source>
        <strain evidence="3">970</strain>
    </source>
</reference>
<dbReference type="InterPro" id="IPR036197">
    <property type="entry name" value="NarG-like_sf"/>
</dbReference>
<keyword evidence="3" id="KW-1185">Reference proteome</keyword>
<gene>
    <name evidence="2" type="ORF">Thi970DRAFT_01402</name>
</gene>
<keyword evidence="1" id="KW-0472">Membrane</keyword>
<dbReference type="SUPFAM" id="SSF103501">
    <property type="entry name" value="Respiratory nitrate reductase 1 gamma chain"/>
    <property type="match status" value="1"/>
</dbReference>
<feature type="transmembrane region" description="Helical" evidence="1">
    <location>
        <begin position="158"/>
        <end position="184"/>
    </location>
</feature>
<accession>H8Z040</accession>
<feature type="transmembrane region" description="Helical" evidence="1">
    <location>
        <begin position="241"/>
        <end position="262"/>
    </location>
</feature>
<dbReference type="RefSeq" id="WP_009147799.1">
    <property type="nucleotide sequence ID" value="NZ_CP121471.1"/>
</dbReference>
<feature type="transmembrane region" description="Helical" evidence="1">
    <location>
        <begin position="339"/>
        <end position="359"/>
    </location>
</feature>
<dbReference type="OrthoDB" id="9765258at2"/>
<protein>
    <submittedName>
        <fullName evidence="2">CitB domain protein</fullName>
    </submittedName>
</protein>
<dbReference type="EMBL" id="JH603169">
    <property type="protein sequence ID" value="EIC21213.1"/>
    <property type="molecule type" value="Genomic_DNA"/>
</dbReference>
<dbReference type="InterPro" id="IPR012830">
    <property type="entry name" value="Citrate_utilization_prot_B"/>
</dbReference>
<dbReference type="AlphaFoldDB" id="H8Z040"/>
<organism evidence="2 3">
    <name type="scientific">Thiorhodovibrio frisius</name>
    <dbReference type="NCBI Taxonomy" id="631362"/>
    <lineage>
        <taxon>Bacteria</taxon>
        <taxon>Pseudomonadati</taxon>
        <taxon>Pseudomonadota</taxon>
        <taxon>Gammaproteobacteria</taxon>
        <taxon>Chromatiales</taxon>
        <taxon>Chromatiaceae</taxon>
        <taxon>Thiorhodovibrio</taxon>
    </lineage>
</organism>
<evidence type="ECO:0000313" key="2">
    <source>
        <dbReference type="EMBL" id="EIC21213.1"/>
    </source>
</evidence>
<keyword evidence="1" id="KW-1133">Transmembrane helix</keyword>
<dbReference type="eggNOG" id="COG1146">
    <property type="taxonomic scope" value="Bacteria"/>
</dbReference>
<reference evidence="2 3" key="2">
    <citation type="submission" date="2011-11" db="EMBL/GenBank/DDBJ databases">
        <authorList>
            <consortium name="US DOE Joint Genome Institute"/>
            <person name="Lucas S."/>
            <person name="Han J."/>
            <person name="Lapidus A."/>
            <person name="Cheng J.-F."/>
            <person name="Goodwin L."/>
            <person name="Pitluck S."/>
            <person name="Peters L."/>
            <person name="Ovchinnikova G."/>
            <person name="Zhang X."/>
            <person name="Detter J.C."/>
            <person name="Han C."/>
            <person name="Tapia R."/>
            <person name="Land M."/>
            <person name="Hauser L."/>
            <person name="Kyrpides N."/>
            <person name="Ivanova N."/>
            <person name="Pagani I."/>
            <person name="Vogl K."/>
            <person name="Liu Z."/>
            <person name="Overmann J."/>
            <person name="Frigaard N.-U."/>
            <person name="Bryant D."/>
            <person name="Woyke T."/>
        </authorList>
    </citation>
    <scope>NUCLEOTIDE SEQUENCE [LARGE SCALE GENOMIC DNA]</scope>
    <source>
        <strain evidence="2 3">970</strain>
    </source>
</reference>
<sequence>MFETEPGASNSPRDEARRMLAICNICGYCNGFCPVFDAARERPVLRAGDLAYLAHLCHACRSCLEACQYAPPHAFSVNVPRTLERLRWRDYADFAWPKGLASLMRASDGAWRTGLAPALALGLAPGLAMLAPALLGIWLLPWSQLTQSALASGDFYRIVPFSVMVGLGLLTLGWALLSIGISLVSFWRAISLGRPPARLTWSGLRAALWDIASLRHLDGGGPGCTDSHTRLAPMRRWLHQLLVLGFLFCLAATLIAAFWHHGLERAAPYAADSLPVVLGLLGGLLMLPAGLGLWWLRRRTNPKVLAPEVQGGETSASLWLLAVVLSGLALLIGRSTPAMGMLLLAHLGAVYGFFLLLPVSKFVHAGYRLLAVLRLRLERRAPGAD</sequence>
<evidence type="ECO:0000313" key="3">
    <source>
        <dbReference type="Proteomes" id="UP000002964"/>
    </source>
</evidence>
<keyword evidence="1" id="KW-0812">Transmembrane</keyword>
<evidence type="ECO:0000256" key="1">
    <source>
        <dbReference type="SAM" id="Phobius"/>
    </source>
</evidence>
<feature type="transmembrane region" description="Helical" evidence="1">
    <location>
        <begin position="316"/>
        <end position="333"/>
    </location>
</feature>
<feature type="transmembrane region" description="Helical" evidence="1">
    <location>
        <begin position="114"/>
        <end position="138"/>
    </location>
</feature>
<name>H8Z040_9GAMM</name>
<proteinExistence type="predicted"/>
<dbReference type="HOGENOM" id="CLU_058617_1_0_6"/>
<dbReference type="STRING" id="631362.Thi970DRAFT_01402"/>
<dbReference type="Proteomes" id="UP000002964">
    <property type="component" value="Unassembled WGS sequence"/>
</dbReference>
<dbReference type="NCBIfam" id="TIGR02484">
    <property type="entry name" value="CitB"/>
    <property type="match status" value="1"/>
</dbReference>